<dbReference type="CDD" id="cd03416">
    <property type="entry name" value="CbiX_SirB_N"/>
    <property type="match status" value="1"/>
</dbReference>
<organism evidence="3 4">
    <name type="scientific">Comamonas faecalis</name>
    <dbReference type="NCBI Taxonomy" id="1387849"/>
    <lineage>
        <taxon>Bacteria</taxon>
        <taxon>Pseudomonadati</taxon>
        <taxon>Pseudomonadota</taxon>
        <taxon>Betaproteobacteria</taxon>
        <taxon>Burkholderiales</taxon>
        <taxon>Comamonadaceae</taxon>
        <taxon>Comamonas</taxon>
    </lineage>
</organism>
<dbReference type="Proteomes" id="UP001501627">
    <property type="component" value="Unassembled WGS sequence"/>
</dbReference>
<protein>
    <submittedName>
        <fullName evidence="3">CbiX/SirB N-terminal domain-containing protein</fullName>
    </submittedName>
</protein>
<dbReference type="SUPFAM" id="SSF53800">
    <property type="entry name" value="Chelatase"/>
    <property type="match status" value="1"/>
</dbReference>
<sequence>MEQPAPQQPTAIVLFAHGSRDPLWARTLDDLQAALQQQAAAQGRPLAVVQAFLELMQPPLPQALHALAQQGHRHVGLLPVFWAEGSHVRRDLPALVAQAQQQHPGLQVQVWPVLSRWPGLLDWLAGQALARP</sequence>
<accession>A0ABP7QJG3</accession>
<dbReference type="EMBL" id="BAABBP010000002">
    <property type="protein sequence ID" value="GAA3983148.1"/>
    <property type="molecule type" value="Genomic_DNA"/>
</dbReference>
<reference evidence="4" key="1">
    <citation type="journal article" date="2019" name="Int. J. Syst. Evol. Microbiol.">
        <title>The Global Catalogue of Microorganisms (GCM) 10K type strain sequencing project: providing services to taxonomists for standard genome sequencing and annotation.</title>
        <authorList>
            <consortium name="The Broad Institute Genomics Platform"/>
            <consortium name="The Broad Institute Genome Sequencing Center for Infectious Disease"/>
            <person name="Wu L."/>
            <person name="Ma J."/>
        </authorList>
    </citation>
    <scope>NUCLEOTIDE SEQUENCE [LARGE SCALE GENOMIC DNA]</scope>
    <source>
        <strain evidence="4">JCM 17561</strain>
    </source>
</reference>
<evidence type="ECO:0000256" key="2">
    <source>
        <dbReference type="ARBA" id="ARBA00023239"/>
    </source>
</evidence>
<comment type="caution">
    <text evidence="3">The sequence shown here is derived from an EMBL/GenBank/DDBJ whole genome shotgun (WGS) entry which is preliminary data.</text>
</comment>
<keyword evidence="2" id="KW-0456">Lyase</keyword>
<evidence type="ECO:0000313" key="3">
    <source>
        <dbReference type="EMBL" id="GAA3983148.1"/>
    </source>
</evidence>
<evidence type="ECO:0000313" key="4">
    <source>
        <dbReference type="Proteomes" id="UP001501627"/>
    </source>
</evidence>
<dbReference type="InterPro" id="IPR050963">
    <property type="entry name" value="Sirohydro_Cobaltochel/CbiX"/>
</dbReference>
<gene>
    <name evidence="3" type="ORF">GCM10022279_03280</name>
</gene>
<dbReference type="PANTHER" id="PTHR33542">
    <property type="entry name" value="SIROHYDROCHLORIN FERROCHELATASE, CHLOROPLASTIC"/>
    <property type="match status" value="1"/>
</dbReference>
<keyword evidence="4" id="KW-1185">Reference proteome</keyword>
<proteinExistence type="predicted"/>
<evidence type="ECO:0000256" key="1">
    <source>
        <dbReference type="ARBA" id="ARBA00022723"/>
    </source>
</evidence>
<name>A0ABP7QJG3_9BURK</name>
<dbReference type="PANTHER" id="PTHR33542:SF5">
    <property type="entry name" value="FERROCHELATASE CHE1"/>
    <property type="match status" value="1"/>
</dbReference>
<dbReference type="RefSeq" id="WP_103043633.1">
    <property type="nucleotide sequence ID" value="NZ_BAABBP010000002.1"/>
</dbReference>
<dbReference type="Gene3D" id="3.40.50.1400">
    <property type="match status" value="1"/>
</dbReference>
<dbReference type="Pfam" id="PF01903">
    <property type="entry name" value="CbiX"/>
    <property type="match status" value="1"/>
</dbReference>
<dbReference type="InterPro" id="IPR002762">
    <property type="entry name" value="CbiX-like"/>
</dbReference>
<keyword evidence="1" id="KW-0479">Metal-binding</keyword>